<protein>
    <submittedName>
        <fullName evidence="2">Uncharacterized protein</fullName>
    </submittedName>
</protein>
<reference evidence="2 3" key="1">
    <citation type="journal article" date="2009" name="Int. J. Syst. Evol. Microbiol.">
        <title>Paenibacillus contaminans sp. nov., isolated from a contaminated laboratory plate.</title>
        <authorList>
            <person name="Chou J.H."/>
            <person name="Lee J.H."/>
            <person name="Lin M.C."/>
            <person name="Chang P.S."/>
            <person name="Arun A.B."/>
            <person name="Young C.C."/>
            <person name="Chen W.M."/>
        </authorList>
    </citation>
    <scope>NUCLEOTIDE SEQUENCE [LARGE SCALE GENOMIC DNA]</scope>
    <source>
        <strain evidence="2 3">CKOBP-6</strain>
    </source>
</reference>
<gene>
    <name evidence="2" type="ORF">DQG23_34015</name>
</gene>
<evidence type="ECO:0000313" key="3">
    <source>
        <dbReference type="Proteomes" id="UP000250369"/>
    </source>
</evidence>
<evidence type="ECO:0000256" key="1">
    <source>
        <dbReference type="SAM" id="MobiDB-lite"/>
    </source>
</evidence>
<feature type="region of interest" description="Disordered" evidence="1">
    <location>
        <begin position="32"/>
        <end position="51"/>
    </location>
</feature>
<name>A0A329M068_9BACL</name>
<organism evidence="2 3">
    <name type="scientific">Paenibacillus contaminans</name>
    <dbReference type="NCBI Taxonomy" id="450362"/>
    <lineage>
        <taxon>Bacteria</taxon>
        <taxon>Bacillati</taxon>
        <taxon>Bacillota</taxon>
        <taxon>Bacilli</taxon>
        <taxon>Bacillales</taxon>
        <taxon>Paenibacillaceae</taxon>
        <taxon>Paenibacillus</taxon>
    </lineage>
</organism>
<dbReference type="AlphaFoldDB" id="A0A329M068"/>
<comment type="caution">
    <text evidence="2">The sequence shown here is derived from an EMBL/GenBank/DDBJ whole genome shotgun (WGS) entry which is preliminary data.</text>
</comment>
<proteinExistence type="predicted"/>
<sequence length="107" mass="11606">MRELRVKSGNSALRRSSALTRCASAVGCPAVKHRRSADAPRGGANPAHDASEKLSAYGSARFLRAAADRYRTAARRMLRVTAQIRPHGAAEKLSAYEVRFCGRLPGR</sequence>
<dbReference type="EMBL" id="QMFB01000031">
    <property type="protein sequence ID" value="RAV13000.1"/>
    <property type="molecule type" value="Genomic_DNA"/>
</dbReference>
<accession>A0A329M068</accession>
<evidence type="ECO:0000313" key="2">
    <source>
        <dbReference type="EMBL" id="RAV13000.1"/>
    </source>
</evidence>
<keyword evidence="3" id="KW-1185">Reference proteome</keyword>
<dbReference type="Proteomes" id="UP000250369">
    <property type="component" value="Unassembled WGS sequence"/>
</dbReference>